<protein>
    <submittedName>
        <fullName evidence="3">Uncharacterized protein</fullName>
    </submittedName>
</protein>
<feature type="compositionally biased region" description="Polar residues" evidence="1">
    <location>
        <begin position="66"/>
        <end position="84"/>
    </location>
</feature>
<feature type="compositionally biased region" description="Low complexity" evidence="1">
    <location>
        <begin position="106"/>
        <end position="132"/>
    </location>
</feature>
<dbReference type="EMBL" id="RKHQ01000001">
    <property type="protein sequence ID" value="ROR95829.1"/>
    <property type="molecule type" value="Genomic_DNA"/>
</dbReference>
<evidence type="ECO:0000256" key="2">
    <source>
        <dbReference type="SAM" id="Phobius"/>
    </source>
</evidence>
<evidence type="ECO:0000256" key="1">
    <source>
        <dbReference type="SAM" id="MobiDB-lite"/>
    </source>
</evidence>
<dbReference type="RefSeq" id="WP_123738092.1">
    <property type="nucleotide sequence ID" value="NZ_RKHQ01000001.1"/>
</dbReference>
<reference evidence="3 4" key="1">
    <citation type="submission" date="2018-11" db="EMBL/GenBank/DDBJ databases">
        <title>Sequencing the genomes of 1000 actinobacteria strains.</title>
        <authorList>
            <person name="Klenk H.-P."/>
        </authorList>
    </citation>
    <scope>NUCLEOTIDE SEQUENCE [LARGE SCALE GENOMIC DNA]</scope>
    <source>
        <strain evidence="3 4">DSM 13521</strain>
    </source>
</reference>
<keyword evidence="2" id="KW-1133">Transmembrane helix</keyword>
<dbReference type="AlphaFoldDB" id="A0A3N2D7R6"/>
<organism evidence="3 4">
    <name type="scientific">Salana multivorans</name>
    <dbReference type="NCBI Taxonomy" id="120377"/>
    <lineage>
        <taxon>Bacteria</taxon>
        <taxon>Bacillati</taxon>
        <taxon>Actinomycetota</taxon>
        <taxon>Actinomycetes</taxon>
        <taxon>Micrococcales</taxon>
        <taxon>Beutenbergiaceae</taxon>
        <taxon>Salana</taxon>
    </lineage>
</organism>
<keyword evidence="4" id="KW-1185">Reference proteome</keyword>
<evidence type="ECO:0000313" key="4">
    <source>
        <dbReference type="Proteomes" id="UP000275356"/>
    </source>
</evidence>
<proteinExistence type="predicted"/>
<keyword evidence="2" id="KW-0812">Transmembrane</keyword>
<evidence type="ECO:0000313" key="3">
    <source>
        <dbReference type="EMBL" id="ROR95829.1"/>
    </source>
</evidence>
<accession>A0A3N2D7R6</accession>
<feature type="region of interest" description="Disordered" evidence="1">
    <location>
        <begin position="64"/>
        <end position="143"/>
    </location>
</feature>
<keyword evidence="2" id="KW-0472">Membrane</keyword>
<comment type="caution">
    <text evidence="3">The sequence shown here is derived from an EMBL/GenBank/DDBJ whole genome shotgun (WGS) entry which is preliminary data.</text>
</comment>
<dbReference type="Proteomes" id="UP000275356">
    <property type="component" value="Unassembled WGS sequence"/>
</dbReference>
<name>A0A3N2D7R6_9MICO</name>
<dbReference type="OrthoDB" id="5149199at2"/>
<gene>
    <name evidence="3" type="ORF">EDD28_0391</name>
</gene>
<feature type="transmembrane region" description="Helical" evidence="2">
    <location>
        <begin position="28"/>
        <end position="50"/>
    </location>
</feature>
<sequence>MSTAVDALAAGVVVLADTQPEDWEVSPGLVGFVATFLLALAVIALMLFFVRDLRKVNRAFARRDGTSATSTTLSNDRNVESSIGSPWPYADGEAATEADRAARIQGGSPESPASPARPGGPDGGAAAVTTATDDSRGGGSAGA</sequence>